<name>A0A1V0SCC4_9VIRU</name>
<evidence type="ECO:0000313" key="2">
    <source>
        <dbReference type="EMBL" id="ARF09357.1"/>
    </source>
</evidence>
<accession>A0A1V0SCC4</accession>
<feature type="compositionally biased region" description="Basic residues" evidence="1">
    <location>
        <begin position="354"/>
        <end position="365"/>
    </location>
</feature>
<sequence length="371" mass="43864">MSKMIFQNNTNYSKLFNESYCFTNNEIKLSDRHCGKTSVYEIALRWLKTLYEANNKDTEANRILVSKLSFMIPLLEEILAWSHECHEVSFVRDLLLVGPKFFDAPERREKIPLGEAGLELMSVMLVSRVNTVAVRAVSRMSYRDNENKEHYYECVTELGKYKPVYFDWKDSTSETHLDFALDVMKWWRTLDERVTTLVTEVIEETKALSQKYKEQKKQDKLSRTKEMDLEALNNYSQKKKEEVPHIIEYAPISASNINVWKKLEQPKPVEQTQQQKPKMEKKQSNKRKNNKPMRNNKQKSKPVEVEEEVSAEQQQENEKHYNGDWQVKKRRSYKKQEQVQEDNSEPQKNAVSAVRRRQFVLRGPKKPQQTA</sequence>
<dbReference type="EMBL" id="KY684084">
    <property type="protein sequence ID" value="ARF09357.1"/>
    <property type="molecule type" value="Genomic_DNA"/>
</dbReference>
<protein>
    <submittedName>
        <fullName evidence="2">Uncharacterized protein</fullName>
    </submittedName>
</protein>
<evidence type="ECO:0000256" key="1">
    <source>
        <dbReference type="SAM" id="MobiDB-lite"/>
    </source>
</evidence>
<feature type="compositionally biased region" description="Basic residues" evidence="1">
    <location>
        <begin position="284"/>
        <end position="300"/>
    </location>
</feature>
<proteinExistence type="predicted"/>
<organism evidence="2">
    <name type="scientific">Catovirus CTV1</name>
    <dbReference type="NCBI Taxonomy" id="1977631"/>
    <lineage>
        <taxon>Viruses</taxon>
        <taxon>Varidnaviria</taxon>
        <taxon>Bamfordvirae</taxon>
        <taxon>Nucleocytoviricota</taxon>
        <taxon>Megaviricetes</taxon>
        <taxon>Imitervirales</taxon>
        <taxon>Mimiviridae</taxon>
        <taxon>Klosneuvirinae</taxon>
        <taxon>Catovirus</taxon>
    </lineage>
</organism>
<reference evidence="2" key="1">
    <citation type="journal article" date="2017" name="Science">
        <title>Giant viruses with an expanded complement of translation system components.</title>
        <authorList>
            <person name="Schulz F."/>
            <person name="Yutin N."/>
            <person name="Ivanova N.N."/>
            <person name="Ortega D.R."/>
            <person name="Lee T.K."/>
            <person name="Vierheilig J."/>
            <person name="Daims H."/>
            <person name="Horn M."/>
            <person name="Wagner M."/>
            <person name="Jensen G.J."/>
            <person name="Kyrpides N.C."/>
            <person name="Koonin E.V."/>
            <person name="Woyke T."/>
        </authorList>
    </citation>
    <scope>NUCLEOTIDE SEQUENCE</scope>
    <source>
        <strain evidence="2">CTV1</strain>
    </source>
</reference>
<feature type="region of interest" description="Disordered" evidence="1">
    <location>
        <begin position="267"/>
        <end position="371"/>
    </location>
</feature>
<gene>
    <name evidence="2" type="ORF">Catovirus_2_306</name>
</gene>